<dbReference type="Proteomes" id="UP000004913">
    <property type="component" value="Unassembled WGS sequence"/>
</dbReference>
<dbReference type="CDD" id="cd11576">
    <property type="entry name" value="GH99_GH71_like_2"/>
    <property type="match status" value="1"/>
</dbReference>
<dbReference type="AlphaFoldDB" id="F5IV63"/>
<sequence>MIKMKYMKLNKILLGGLLLFATSCNSGDDDYIPPAIEPDPKPNPPVEEVYNDLGFAPHEDGKPFDTYRGLVMAGYQGWFGAPGDGCPHADHANTEWYHYRENDMFKPGVLRNKIDFWPDMSEYTVQYTPGDDGTPGRSEHFFYPNGEKATVYSAYDESSVLLHFKWMKEYGLDGVFMQRFVGEVINNHDGKTHFDKVLESAMKGSNTYQRAICVMYDLGGYEPNKNNTTAAVLADAKAIMDKYQLLNREAKQKYYLYHDGKPLITLWGVGFNDGRPYSLTDVEGLMNGLKEMGYNIMLGVPTYWRERRNDALPDAKLHDLIKAAKVIMPWFVGRYDNNNFPNFHSLIEQDVKWCKENGVDYAPLCFPGSADRNMHPNNTVQPRLGGTFLWNQMYHGIKSGAQMLYIAMFDEIDEGTAIYKCLNQSKVPGNTADQDYYVVFQNGGYRMTSTMVEGLTGNDWCKKASELNVTFTGIEDNLPTDHYLWLTAEGKKMLRGEIPLKSTWPARK</sequence>
<proteinExistence type="predicted"/>
<protein>
    <recommendedName>
        <fullName evidence="4">Xylosidase</fullName>
    </recommendedName>
</protein>
<feature type="signal peptide" evidence="1">
    <location>
        <begin position="1"/>
        <end position="26"/>
    </location>
</feature>
<gene>
    <name evidence="2" type="ORF">HMPREF9455_01363</name>
</gene>
<comment type="caution">
    <text evidence="2">The sequence shown here is derived from an EMBL/GenBank/DDBJ whole genome shotgun (WGS) entry which is preliminary data.</text>
</comment>
<keyword evidence="3" id="KW-1185">Reference proteome</keyword>
<reference evidence="2 3" key="1">
    <citation type="submission" date="2011-04" db="EMBL/GenBank/DDBJ databases">
        <title>The Genome Sequence of Dysgonomonas gadei ATCC BAA-286.</title>
        <authorList>
            <consortium name="The Broad Institute Genome Sequencing Platform"/>
            <person name="Earl A."/>
            <person name="Ward D."/>
            <person name="Feldgarden M."/>
            <person name="Gevers D."/>
            <person name="Pudlo N."/>
            <person name="Martens E."/>
            <person name="Allen-Vercoe E."/>
            <person name="Young S.K."/>
            <person name="Zeng Q."/>
            <person name="Gargeya S."/>
            <person name="Fitzgerald M."/>
            <person name="Haas B."/>
            <person name="Abouelleil A."/>
            <person name="Alvarado L."/>
            <person name="Arachchi H.M."/>
            <person name="Berlin A."/>
            <person name="Brown A."/>
            <person name="Chapman S.B."/>
            <person name="Chen Z."/>
            <person name="Dunbar C."/>
            <person name="Freedman E."/>
            <person name="Gearin G."/>
            <person name="Gellesch M."/>
            <person name="Goldberg J."/>
            <person name="Griggs A."/>
            <person name="Gujja S."/>
            <person name="Heiman D."/>
            <person name="Howarth C."/>
            <person name="Larson L."/>
            <person name="Lui A."/>
            <person name="MacDonald P.J.P."/>
            <person name="Mehta T."/>
            <person name="Montmayeur A."/>
            <person name="Murphy C."/>
            <person name="Neiman D."/>
            <person name="Pearson M."/>
            <person name="Priest M."/>
            <person name="Roberts A."/>
            <person name="Saif S."/>
            <person name="Shea T."/>
            <person name="Shenoy N."/>
            <person name="Sisk P."/>
            <person name="Stolte C."/>
            <person name="Sykes S."/>
            <person name="Yandava C."/>
            <person name="Wortman J."/>
            <person name="Nusbaum C."/>
            <person name="Birren B."/>
        </authorList>
    </citation>
    <scope>NUCLEOTIDE SEQUENCE [LARGE SCALE GENOMIC DNA]</scope>
    <source>
        <strain evidence="2 3">ATCC BAA-286</strain>
    </source>
</reference>
<dbReference type="HOGENOM" id="CLU_019346_1_0_10"/>
<keyword evidence="1" id="KW-0732">Signal</keyword>
<organism evidence="2 3">
    <name type="scientific">Dysgonomonas gadei ATCC BAA-286</name>
    <dbReference type="NCBI Taxonomy" id="742766"/>
    <lineage>
        <taxon>Bacteria</taxon>
        <taxon>Pseudomonadati</taxon>
        <taxon>Bacteroidota</taxon>
        <taxon>Bacteroidia</taxon>
        <taxon>Bacteroidales</taxon>
        <taxon>Dysgonomonadaceae</taxon>
        <taxon>Dysgonomonas</taxon>
    </lineage>
</organism>
<feature type="chain" id="PRO_5003328420" description="Xylosidase" evidence="1">
    <location>
        <begin position="27"/>
        <end position="508"/>
    </location>
</feature>
<name>F5IV63_9BACT</name>
<evidence type="ECO:0000313" key="2">
    <source>
        <dbReference type="EMBL" id="EGK03113.1"/>
    </source>
</evidence>
<dbReference type="STRING" id="742766.HMPREF9455_01363"/>
<dbReference type="Gene3D" id="3.20.20.80">
    <property type="entry name" value="Glycosidases"/>
    <property type="match status" value="1"/>
</dbReference>
<evidence type="ECO:0000313" key="3">
    <source>
        <dbReference type="Proteomes" id="UP000004913"/>
    </source>
</evidence>
<accession>F5IV63</accession>
<evidence type="ECO:0008006" key="4">
    <source>
        <dbReference type="Google" id="ProtNLM"/>
    </source>
</evidence>
<dbReference type="PROSITE" id="PS51257">
    <property type="entry name" value="PROKAR_LIPOPROTEIN"/>
    <property type="match status" value="1"/>
</dbReference>
<dbReference type="EMBL" id="ADLV01000015">
    <property type="protein sequence ID" value="EGK03113.1"/>
    <property type="molecule type" value="Genomic_DNA"/>
</dbReference>
<evidence type="ECO:0000256" key="1">
    <source>
        <dbReference type="SAM" id="SignalP"/>
    </source>
</evidence>
<dbReference type="eggNOG" id="COG3507">
    <property type="taxonomic scope" value="Bacteria"/>
</dbReference>